<dbReference type="Pfam" id="PF00012">
    <property type="entry name" value="HSP70"/>
    <property type="match status" value="1"/>
</dbReference>
<keyword evidence="10" id="KW-1185">Reference proteome</keyword>
<name>A0A239GLZ3_9ACTN</name>
<evidence type="ECO:0000256" key="2">
    <source>
        <dbReference type="ARBA" id="ARBA00022741"/>
    </source>
</evidence>
<keyword evidence="3 6" id="KW-0067">ATP-binding</keyword>
<sequence>MQLDGRLRAVDGAIRDALLHCASIVSRDPRIRVLIRALTFSSGARWHVAQPVPVEDLTWPALPPAGGYTDLGAALREVSGALGALPEDPTALPPVLVLVSDGEPTDEYQIGLQVLASAPWGARAQRFAVGIGPDADLAVLQEFLGRPDARPVHVARPDHLAEVLRAVWSGAHQAAAARVGPAVARPAGPPRSDPVNGIRPVRWERGTPERARAGPSAAIDFGTTYTSAAVRDAAGTVTTIAFDSGHTRYPSGVLRQPGGSLLVATQAEAQAAMHPHAFEPTPKRLVGHETVVLGGEEMAVVDLVAAVLRHAADEVHRQHGRGLPVVLTHPADWRGARLGMLVDAAGRAGLGEVTLVPEPVAAAAAYTSGDSVAVGALAAVYDLGGGTFDAAVVERTDDGWRLAGPPAGIDPLGGVDFDRLLLDHLGDVVADRKPEVWAKLDDPPDMAWRRHRRELQREVRAAKEALSAHPAWTVYVPGAEESVTVTAEDLERLIGPLVDRSVELMVATIAEAGCTPRDLHALYLTGGSSRIPLVHRRLWDALDTEPRTRADPKLVVVTGALG</sequence>
<dbReference type="Gene3D" id="3.90.640.10">
    <property type="entry name" value="Actin, Chain A, domain 4"/>
    <property type="match status" value="1"/>
</dbReference>
<gene>
    <name evidence="9" type="ORF">SAMN06893096_106227</name>
</gene>
<dbReference type="PRINTS" id="PR00301">
    <property type="entry name" value="HEATSHOCK70"/>
</dbReference>
<feature type="region of interest" description="Disordered" evidence="7">
    <location>
        <begin position="181"/>
        <end position="200"/>
    </location>
</feature>
<dbReference type="PROSITE" id="PS50234">
    <property type="entry name" value="VWFA"/>
    <property type="match status" value="1"/>
</dbReference>
<evidence type="ECO:0000313" key="10">
    <source>
        <dbReference type="Proteomes" id="UP000198373"/>
    </source>
</evidence>
<evidence type="ECO:0000313" key="9">
    <source>
        <dbReference type="EMBL" id="SNS69084.1"/>
    </source>
</evidence>
<comment type="similarity">
    <text evidence="1 6">Belongs to the heat shock protein 70 family.</text>
</comment>
<dbReference type="GO" id="GO:0005524">
    <property type="term" value="F:ATP binding"/>
    <property type="evidence" value="ECO:0007669"/>
    <property type="project" value="UniProtKB-KW"/>
</dbReference>
<proteinExistence type="inferred from homology"/>
<reference evidence="10" key="1">
    <citation type="submission" date="2017-06" db="EMBL/GenBank/DDBJ databases">
        <authorList>
            <person name="Varghese N."/>
            <person name="Submissions S."/>
        </authorList>
    </citation>
    <scope>NUCLEOTIDE SEQUENCE [LARGE SCALE GENOMIC DNA]</scope>
    <source>
        <strain evidence="10">DSM 46839</strain>
    </source>
</reference>
<dbReference type="InterPro" id="IPR018181">
    <property type="entry name" value="Heat_shock_70_CS"/>
</dbReference>
<dbReference type="InterPro" id="IPR002035">
    <property type="entry name" value="VWF_A"/>
</dbReference>
<dbReference type="GO" id="GO:0140662">
    <property type="term" value="F:ATP-dependent protein folding chaperone"/>
    <property type="evidence" value="ECO:0007669"/>
    <property type="project" value="InterPro"/>
</dbReference>
<dbReference type="InterPro" id="IPR036465">
    <property type="entry name" value="vWFA_dom_sf"/>
</dbReference>
<feature type="domain" description="VWFA" evidence="8">
    <location>
        <begin position="54"/>
        <end position="167"/>
    </location>
</feature>
<keyword evidence="4" id="KW-0346">Stress response</keyword>
<dbReference type="PROSITE" id="PS01036">
    <property type="entry name" value="HSP70_3"/>
    <property type="match status" value="1"/>
</dbReference>
<evidence type="ECO:0000256" key="7">
    <source>
        <dbReference type="SAM" id="MobiDB-lite"/>
    </source>
</evidence>
<dbReference type="Gene3D" id="3.40.50.410">
    <property type="entry name" value="von Willebrand factor, type A domain"/>
    <property type="match status" value="1"/>
</dbReference>
<evidence type="ECO:0000256" key="5">
    <source>
        <dbReference type="ARBA" id="ARBA00023186"/>
    </source>
</evidence>
<protein>
    <submittedName>
        <fullName evidence="9">Hsp70 protein</fullName>
    </submittedName>
</protein>
<dbReference type="InterPro" id="IPR013126">
    <property type="entry name" value="Hsp_70_fam"/>
</dbReference>
<organism evidence="9 10">
    <name type="scientific">Geodermatophilus pulveris</name>
    <dbReference type="NCBI Taxonomy" id="1564159"/>
    <lineage>
        <taxon>Bacteria</taxon>
        <taxon>Bacillati</taxon>
        <taxon>Actinomycetota</taxon>
        <taxon>Actinomycetes</taxon>
        <taxon>Geodermatophilales</taxon>
        <taxon>Geodermatophilaceae</taxon>
        <taxon>Geodermatophilus</taxon>
    </lineage>
</organism>
<evidence type="ECO:0000256" key="6">
    <source>
        <dbReference type="RuleBase" id="RU003322"/>
    </source>
</evidence>
<accession>A0A239GLZ3</accession>
<evidence type="ECO:0000256" key="1">
    <source>
        <dbReference type="ARBA" id="ARBA00007381"/>
    </source>
</evidence>
<dbReference type="PANTHER" id="PTHR19375">
    <property type="entry name" value="HEAT SHOCK PROTEIN 70KDA"/>
    <property type="match status" value="1"/>
</dbReference>
<dbReference type="AlphaFoldDB" id="A0A239GLZ3"/>
<dbReference type="Gene3D" id="3.30.420.40">
    <property type="match status" value="2"/>
</dbReference>
<evidence type="ECO:0000259" key="8">
    <source>
        <dbReference type="PROSITE" id="PS50234"/>
    </source>
</evidence>
<keyword evidence="5" id="KW-0143">Chaperone</keyword>
<dbReference type="Proteomes" id="UP000198373">
    <property type="component" value="Unassembled WGS sequence"/>
</dbReference>
<keyword evidence="2 6" id="KW-0547">Nucleotide-binding</keyword>
<evidence type="ECO:0000256" key="3">
    <source>
        <dbReference type="ARBA" id="ARBA00022840"/>
    </source>
</evidence>
<dbReference type="EMBL" id="FZOO01000006">
    <property type="protein sequence ID" value="SNS69084.1"/>
    <property type="molecule type" value="Genomic_DNA"/>
</dbReference>
<dbReference type="InterPro" id="IPR043129">
    <property type="entry name" value="ATPase_NBD"/>
</dbReference>
<dbReference type="SUPFAM" id="SSF53067">
    <property type="entry name" value="Actin-like ATPase domain"/>
    <property type="match status" value="2"/>
</dbReference>
<evidence type="ECO:0000256" key="4">
    <source>
        <dbReference type="ARBA" id="ARBA00023016"/>
    </source>
</evidence>
<dbReference type="SUPFAM" id="SSF53300">
    <property type="entry name" value="vWA-like"/>
    <property type="match status" value="1"/>
</dbReference>